<name>A0A840I208_9PROT</name>
<dbReference type="EMBL" id="JACHOB010000002">
    <property type="protein sequence ID" value="MBB4658787.1"/>
    <property type="molecule type" value="Genomic_DNA"/>
</dbReference>
<evidence type="ECO:0000313" key="3">
    <source>
        <dbReference type="Proteomes" id="UP000563524"/>
    </source>
</evidence>
<keyword evidence="1" id="KW-0472">Membrane</keyword>
<organism evidence="2 3">
    <name type="scientific">Parvularcula dongshanensis</name>
    <dbReference type="NCBI Taxonomy" id="1173995"/>
    <lineage>
        <taxon>Bacteria</taxon>
        <taxon>Pseudomonadati</taxon>
        <taxon>Pseudomonadota</taxon>
        <taxon>Alphaproteobacteria</taxon>
        <taxon>Parvularculales</taxon>
        <taxon>Parvularculaceae</taxon>
        <taxon>Parvularcula</taxon>
    </lineage>
</organism>
<feature type="transmembrane region" description="Helical" evidence="1">
    <location>
        <begin position="66"/>
        <end position="88"/>
    </location>
</feature>
<proteinExistence type="predicted"/>
<feature type="transmembrane region" description="Helical" evidence="1">
    <location>
        <begin position="42"/>
        <end position="60"/>
    </location>
</feature>
<keyword evidence="1" id="KW-0812">Transmembrane</keyword>
<reference evidence="2 3" key="1">
    <citation type="submission" date="2020-08" db="EMBL/GenBank/DDBJ databases">
        <title>Genomic Encyclopedia of Type Strains, Phase IV (KMG-IV): sequencing the most valuable type-strain genomes for metagenomic binning, comparative biology and taxonomic classification.</title>
        <authorList>
            <person name="Goeker M."/>
        </authorList>
    </citation>
    <scope>NUCLEOTIDE SEQUENCE [LARGE SCALE GENOMIC DNA]</scope>
    <source>
        <strain evidence="2 3">DSM 102850</strain>
    </source>
</reference>
<keyword evidence="1" id="KW-1133">Transmembrane helix</keyword>
<dbReference type="Proteomes" id="UP000563524">
    <property type="component" value="Unassembled WGS sequence"/>
</dbReference>
<dbReference type="RefSeq" id="WP_183816965.1">
    <property type="nucleotide sequence ID" value="NZ_JACHOB010000002.1"/>
</dbReference>
<protein>
    <submittedName>
        <fullName evidence="2">Uncharacterized protein</fullName>
    </submittedName>
</protein>
<sequence length="240" mass="26442">MLRVATVDLPESVTRRLAERAAFSESWGEFLKEHLAGFRQPVAAAAALIGPILVAFVYAVSDFTTMVEVAGTFGLTAIAFLLGAWYVNRHDIREAYARHMTAQRQAKADLKAGRGVAADLLLKTRPSFYEHEHGVIVLADSGDGRTLYFDVDGTGDDPRWFLYVNGDMHRGNWRWLKLLGSGNVTEFEAKGQRLAGIGDTPYVDAPDAWEAISLALGEPQDGDVVDMPFEEVKQTVSRLL</sequence>
<evidence type="ECO:0000256" key="1">
    <source>
        <dbReference type="SAM" id="Phobius"/>
    </source>
</evidence>
<evidence type="ECO:0000313" key="2">
    <source>
        <dbReference type="EMBL" id="MBB4658787.1"/>
    </source>
</evidence>
<accession>A0A840I208</accession>
<gene>
    <name evidence="2" type="ORF">GGQ59_001301</name>
</gene>
<keyword evidence="3" id="KW-1185">Reference proteome</keyword>
<comment type="caution">
    <text evidence="2">The sequence shown here is derived from an EMBL/GenBank/DDBJ whole genome shotgun (WGS) entry which is preliminary data.</text>
</comment>
<dbReference type="AlphaFoldDB" id="A0A840I208"/>